<protein>
    <recommendedName>
        <fullName evidence="5">Tyr recombinase domain-containing protein</fullName>
    </recommendedName>
</protein>
<accession>A0A0C2TME9</accession>
<organism evidence="3 4">
    <name type="scientific">Amanita muscaria (strain Koide BX008)</name>
    <dbReference type="NCBI Taxonomy" id="946122"/>
    <lineage>
        <taxon>Eukaryota</taxon>
        <taxon>Fungi</taxon>
        <taxon>Dikarya</taxon>
        <taxon>Basidiomycota</taxon>
        <taxon>Agaricomycotina</taxon>
        <taxon>Agaricomycetes</taxon>
        <taxon>Agaricomycetidae</taxon>
        <taxon>Agaricales</taxon>
        <taxon>Pluteineae</taxon>
        <taxon>Amanitaceae</taxon>
        <taxon>Amanita</taxon>
    </lineage>
</organism>
<dbReference type="Gene3D" id="1.10.150.130">
    <property type="match status" value="1"/>
</dbReference>
<dbReference type="STRING" id="946122.A0A0C2TME9"/>
<dbReference type="GO" id="GO:0003677">
    <property type="term" value="F:DNA binding"/>
    <property type="evidence" value="ECO:0007669"/>
    <property type="project" value="UniProtKB-KW"/>
</dbReference>
<dbReference type="OrthoDB" id="3254696at2759"/>
<dbReference type="EMBL" id="KN818229">
    <property type="protein sequence ID" value="KIL68344.1"/>
    <property type="molecule type" value="Genomic_DNA"/>
</dbReference>
<dbReference type="Proteomes" id="UP000054549">
    <property type="component" value="Unassembled WGS sequence"/>
</dbReference>
<evidence type="ECO:0000313" key="4">
    <source>
        <dbReference type="Proteomes" id="UP000054549"/>
    </source>
</evidence>
<reference evidence="3 4" key="1">
    <citation type="submission" date="2014-04" db="EMBL/GenBank/DDBJ databases">
        <title>Evolutionary Origins and Diversification of the Mycorrhizal Mutualists.</title>
        <authorList>
            <consortium name="DOE Joint Genome Institute"/>
            <consortium name="Mycorrhizal Genomics Consortium"/>
            <person name="Kohler A."/>
            <person name="Kuo A."/>
            <person name="Nagy L.G."/>
            <person name="Floudas D."/>
            <person name="Copeland A."/>
            <person name="Barry K.W."/>
            <person name="Cichocki N."/>
            <person name="Veneault-Fourrey C."/>
            <person name="LaButti K."/>
            <person name="Lindquist E.A."/>
            <person name="Lipzen A."/>
            <person name="Lundell T."/>
            <person name="Morin E."/>
            <person name="Murat C."/>
            <person name="Riley R."/>
            <person name="Ohm R."/>
            <person name="Sun H."/>
            <person name="Tunlid A."/>
            <person name="Henrissat B."/>
            <person name="Grigoriev I.V."/>
            <person name="Hibbett D.S."/>
            <person name="Martin F."/>
        </authorList>
    </citation>
    <scope>NUCLEOTIDE SEQUENCE [LARGE SCALE GENOMIC DNA]</scope>
    <source>
        <strain evidence="3 4">Koide BX008</strain>
    </source>
</reference>
<dbReference type="HOGENOM" id="CLU_003292_2_3_1"/>
<keyword evidence="4" id="KW-1185">Reference proteome</keyword>
<dbReference type="InterPro" id="IPR011010">
    <property type="entry name" value="DNA_brk_join_enz"/>
</dbReference>
<dbReference type="PANTHER" id="PTHR34605:SF3">
    <property type="entry name" value="P CELL-TYPE AGGLUTINATION PROTEIN MAP4-LIKE-RELATED"/>
    <property type="match status" value="1"/>
</dbReference>
<evidence type="ECO:0000256" key="1">
    <source>
        <dbReference type="ARBA" id="ARBA00023125"/>
    </source>
</evidence>
<keyword evidence="1" id="KW-0238">DNA-binding</keyword>
<dbReference type="InterPro" id="IPR013762">
    <property type="entry name" value="Integrase-like_cat_sf"/>
</dbReference>
<dbReference type="SUPFAM" id="SSF56349">
    <property type="entry name" value="DNA breaking-rejoining enzymes"/>
    <property type="match status" value="1"/>
</dbReference>
<dbReference type="PANTHER" id="PTHR34605">
    <property type="entry name" value="PHAGE_INTEGRASE DOMAIN-CONTAINING PROTEIN"/>
    <property type="match status" value="1"/>
</dbReference>
<dbReference type="GO" id="GO:0015074">
    <property type="term" value="P:DNA integration"/>
    <property type="evidence" value="ECO:0007669"/>
    <property type="project" value="InterPro"/>
</dbReference>
<dbReference type="InParanoid" id="A0A0C2TME9"/>
<proteinExistence type="predicted"/>
<sequence>MTDITHLVDNLYRRRGTACGQHGGSSLGDDIIQDSRQVDQIPSIVADALANAWAPATRIRYNACVKEFFTFCDSQKIAVHDRLPAGEMLLATFVATLAGTCSGATIHNKINALHAWHIQQNKLWRAGHLLNYVLKGAELTIHMLQELYHGLDSTDAQDAAVDAAATLAFYGQMRLGELCAKREAYSTFNKKTHSTRRDLKDPHSRAGSRILVIPWTKVKRTRGKEVAICRQAGVTDPIAALERHMHINDIRNPDVALMSYIQSSGQRKLLTVSKFMKRCNAIWSQHNRPRFTGHCFRIGGTTYYLLRKVDPDVVRTLGRWSSSAFLRYWRQLDVLATIHTELLQLKPRQAPEIRVALDTELASG</sequence>
<gene>
    <name evidence="3" type="ORF">M378DRAFT_9003</name>
</gene>
<evidence type="ECO:0000313" key="3">
    <source>
        <dbReference type="EMBL" id="KIL68344.1"/>
    </source>
</evidence>
<evidence type="ECO:0000256" key="2">
    <source>
        <dbReference type="ARBA" id="ARBA00023172"/>
    </source>
</evidence>
<evidence type="ECO:0008006" key="5">
    <source>
        <dbReference type="Google" id="ProtNLM"/>
    </source>
</evidence>
<dbReference type="SUPFAM" id="SSF47823">
    <property type="entry name" value="lambda integrase-like, N-terminal domain"/>
    <property type="match status" value="1"/>
</dbReference>
<dbReference type="InterPro" id="IPR010998">
    <property type="entry name" value="Integrase_recombinase_N"/>
</dbReference>
<keyword evidence="2" id="KW-0233">DNA recombination</keyword>
<dbReference type="GO" id="GO:0006310">
    <property type="term" value="P:DNA recombination"/>
    <property type="evidence" value="ECO:0007669"/>
    <property type="project" value="UniProtKB-KW"/>
</dbReference>
<dbReference type="InterPro" id="IPR052925">
    <property type="entry name" value="Phage_Integrase-like_Recomb"/>
</dbReference>
<dbReference type="Gene3D" id="1.10.443.10">
    <property type="entry name" value="Intergrase catalytic core"/>
    <property type="match status" value="1"/>
</dbReference>
<dbReference type="AlphaFoldDB" id="A0A0C2TME9"/>
<name>A0A0C2TME9_AMAMK</name>